<evidence type="ECO:0000313" key="12">
    <source>
        <dbReference type="Proteomes" id="UP001161405"/>
    </source>
</evidence>
<keyword evidence="12" id="KW-1185">Reference proteome</keyword>
<comment type="subcellular location">
    <subcellularLocation>
        <location evidence="1">Cell inner membrane</location>
        <topology evidence="1">Multi-pass membrane protein</topology>
    </subcellularLocation>
    <subcellularLocation>
        <location evidence="9">Cell membrane</location>
        <topology evidence="9">Multi-pass membrane protein</topology>
    </subcellularLocation>
</comment>
<evidence type="ECO:0000256" key="5">
    <source>
        <dbReference type="ARBA" id="ARBA00022692"/>
    </source>
</evidence>
<accession>A0ABQ5UUR4</accession>
<feature type="transmembrane region" description="Helical" evidence="9">
    <location>
        <begin position="57"/>
        <end position="86"/>
    </location>
</feature>
<sequence length="368" mass="40699">MLLVGLVVFGWWIVNNTITNLQAQNKTTGFDFLGITSGFNIGFTLIEYDRSSTYFDVFVVGILNTLLVAVIGIILATLLGFTIGIARLSNNWIIARLATVYIEVIRNIPLLLQLFFWYFAVLKTMPAVKDSIEFVTGSVYLNNRGLYVPDPNPNDAFVWVQVAIVAVIIGGFFLHRWARIRQEQTGQRFPFVPVFIASVIVIPAIIWLLSGARIDLDYPILGRFNFAGGIQIPPEFVALLFGLVIYTAAFIAETVRAGILAVNTGQTEAAQSLGLKNSDRLNLVIIPQAMRVIVPPLTSQYLNLTKNSSLAVAIGYPDIVNVFMGTALNQSGKAVEVIFMTMMVYLTLSLFTSVIMNIYNARVALTER</sequence>
<dbReference type="InterPro" id="IPR000515">
    <property type="entry name" value="MetI-like"/>
</dbReference>
<comment type="caution">
    <text evidence="11">The sequence shown here is derived from an EMBL/GenBank/DDBJ whole genome shotgun (WGS) entry which is preliminary data.</text>
</comment>
<reference evidence="11" key="1">
    <citation type="journal article" date="2014" name="Int. J. Syst. Evol. Microbiol.">
        <title>Complete genome of a new Firmicutes species belonging to the dominant human colonic microbiota ('Ruminococcus bicirculans') reveals two chromosomes and a selective capacity to utilize plant glucans.</title>
        <authorList>
            <consortium name="NISC Comparative Sequencing Program"/>
            <person name="Wegmann U."/>
            <person name="Louis P."/>
            <person name="Goesmann A."/>
            <person name="Henrissat B."/>
            <person name="Duncan S.H."/>
            <person name="Flint H.J."/>
        </authorList>
    </citation>
    <scope>NUCLEOTIDE SEQUENCE</scope>
    <source>
        <strain evidence="11">NBRC 107169</strain>
    </source>
</reference>
<dbReference type="InterPro" id="IPR010065">
    <property type="entry name" value="AA_ABC_transptr_permease_3TM"/>
</dbReference>
<keyword evidence="7 9" id="KW-1133">Transmembrane helix</keyword>
<name>A0ABQ5UUR4_9HYPH</name>
<dbReference type="Pfam" id="PF00528">
    <property type="entry name" value="BPD_transp_1"/>
    <property type="match status" value="1"/>
</dbReference>
<evidence type="ECO:0000256" key="6">
    <source>
        <dbReference type="ARBA" id="ARBA00022970"/>
    </source>
</evidence>
<proteinExistence type="inferred from homology"/>
<feature type="transmembrane region" description="Helical" evidence="9">
    <location>
        <begin position="189"/>
        <end position="210"/>
    </location>
</feature>
<dbReference type="InterPro" id="IPR043429">
    <property type="entry name" value="ArtM/GltK/GlnP/TcyL/YhdX-like"/>
</dbReference>
<dbReference type="Proteomes" id="UP001161405">
    <property type="component" value="Unassembled WGS sequence"/>
</dbReference>
<feature type="transmembrane region" description="Helical" evidence="9">
    <location>
        <begin position="156"/>
        <end position="177"/>
    </location>
</feature>
<dbReference type="NCBIfam" id="TIGR01726">
    <property type="entry name" value="HEQRo_perm_3TM"/>
    <property type="match status" value="1"/>
</dbReference>
<reference evidence="11" key="2">
    <citation type="submission" date="2023-01" db="EMBL/GenBank/DDBJ databases">
        <title>Draft genome sequence of Maritalea porphyrae strain NBRC 107169.</title>
        <authorList>
            <person name="Sun Q."/>
            <person name="Mori K."/>
        </authorList>
    </citation>
    <scope>NUCLEOTIDE SEQUENCE</scope>
    <source>
        <strain evidence="11">NBRC 107169</strain>
    </source>
</reference>
<dbReference type="PROSITE" id="PS50928">
    <property type="entry name" value="ABC_TM1"/>
    <property type="match status" value="1"/>
</dbReference>
<keyword evidence="4" id="KW-1003">Cell membrane</keyword>
<evidence type="ECO:0000256" key="3">
    <source>
        <dbReference type="ARBA" id="ARBA00022448"/>
    </source>
</evidence>
<dbReference type="PANTHER" id="PTHR30614">
    <property type="entry name" value="MEMBRANE COMPONENT OF AMINO ACID ABC TRANSPORTER"/>
    <property type="match status" value="1"/>
</dbReference>
<evidence type="ECO:0000256" key="4">
    <source>
        <dbReference type="ARBA" id="ARBA00022475"/>
    </source>
</evidence>
<dbReference type="InterPro" id="IPR035906">
    <property type="entry name" value="MetI-like_sf"/>
</dbReference>
<gene>
    <name evidence="11" type="ORF">GCM10007879_25420</name>
</gene>
<comment type="similarity">
    <text evidence="2">Belongs to the binding-protein-dependent transport system permease family. HisMQ subfamily.</text>
</comment>
<dbReference type="Gene3D" id="1.10.3720.10">
    <property type="entry name" value="MetI-like"/>
    <property type="match status" value="2"/>
</dbReference>
<feature type="transmembrane region" description="Helical" evidence="9">
    <location>
        <begin position="98"/>
        <end position="120"/>
    </location>
</feature>
<dbReference type="EMBL" id="BSNI01000002">
    <property type="protein sequence ID" value="GLQ18293.1"/>
    <property type="molecule type" value="Genomic_DNA"/>
</dbReference>
<evidence type="ECO:0000259" key="10">
    <source>
        <dbReference type="PROSITE" id="PS50928"/>
    </source>
</evidence>
<keyword evidence="6" id="KW-0029">Amino-acid transport</keyword>
<dbReference type="SUPFAM" id="SSF161098">
    <property type="entry name" value="MetI-like"/>
    <property type="match status" value="2"/>
</dbReference>
<protein>
    <submittedName>
        <fullName evidence="11">Amino acid ABC transporter permease</fullName>
    </submittedName>
</protein>
<feature type="transmembrane region" description="Helical" evidence="9">
    <location>
        <begin position="337"/>
        <end position="359"/>
    </location>
</feature>
<evidence type="ECO:0000256" key="9">
    <source>
        <dbReference type="RuleBase" id="RU363032"/>
    </source>
</evidence>
<keyword evidence="5 9" id="KW-0812">Transmembrane</keyword>
<keyword evidence="8 9" id="KW-0472">Membrane</keyword>
<feature type="transmembrane region" description="Helical" evidence="9">
    <location>
        <begin position="230"/>
        <end position="252"/>
    </location>
</feature>
<evidence type="ECO:0000256" key="2">
    <source>
        <dbReference type="ARBA" id="ARBA00010072"/>
    </source>
</evidence>
<evidence type="ECO:0000256" key="7">
    <source>
        <dbReference type="ARBA" id="ARBA00022989"/>
    </source>
</evidence>
<dbReference type="CDD" id="cd06261">
    <property type="entry name" value="TM_PBP2"/>
    <property type="match status" value="2"/>
</dbReference>
<evidence type="ECO:0000256" key="1">
    <source>
        <dbReference type="ARBA" id="ARBA00004429"/>
    </source>
</evidence>
<keyword evidence="3 9" id="KW-0813">Transport</keyword>
<evidence type="ECO:0000313" key="11">
    <source>
        <dbReference type="EMBL" id="GLQ18293.1"/>
    </source>
</evidence>
<dbReference type="PANTHER" id="PTHR30614:SF37">
    <property type="entry name" value="AMINO-ACID ABC TRANSPORTER PERMEASE PROTEIN YHDX-RELATED"/>
    <property type="match status" value="1"/>
</dbReference>
<evidence type="ECO:0000256" key="8">
    <source>
        <dbReference type="ARBA" id="ARBA00023136"/>
    </source>
</evidence>
<feature type="domain" description="ABC transmembrane type-1" evidence="10">
    <location>
        <begin position="62"/>
        <end position="356"/>
    </location>
</feature>
<organism evidence="11 12">
    <name type="scientific">Maritalea porphyrae</name>
    <dbReference type="NCBI Taxonomy" id="880732"/>
    <lineage>
        <taxon>Bacteria</taxon>
        <taxon>Pseudomonadati</taxon>
        <taxon>Pseudomonadota</taxon>
        <taxon>Alphaproteobacteria</taxon>
        <taxon>Hyphomicrobiales</taxon>
        <taxon>Devosiaceae</taxon>
        <taxon>Maritalea</taxon>
    </lineage>
</organism>